<feature type="compositionally biased region" description="Acidic residues" evidence="1">
    <location>
        <begin position="454"/>
        <end position="464"/>
    </location>
</feature>
<reference evidence="2 3" key="1">
    <citation type="journal article" date="2016" name="Nat. Commun.">
        <title>Ectomycorrhizal ecology is imprinted in the genome of the dominant symbiotic fungus Cenococcum geophilum.</title>
        <authorList>
            <consortium name="DOE Joint Genome Institute"/>
            <person name="Peter M."/>
            <person name="Kohler A."/>
            <person name="Ohm R.A."/>
            <person name="Kuo A."/>
            <person name="Krutzmann J."/>
            <person name="Morin E."/>
            <person name="Arend M."/>
            <person name="Barry K.W."/>
            <person name="Binder M."/>
            <person name="Choi C."/>
            <person name="Clum A."/>
            <person name="Copeland A."/>
            <person name="Grisel N."/>
            <person name="Haridas S."/>
            <person name="Kipfer T."/>
            <person name="LaButti K."/>
            <person name="Lindquist E."/>
            <person name="Lipzen A."/>
            <person name="Maire R."/>
            <person name="Meier B."/>
            <person name="Mihaltcheva S."/>
            <person name="Molinier V."/>
            <person name="Murat C."/>
            <person name="Poggeler S."/>
            <person name="Quandt C.A."/>
            <person name="Sperisen C."/>
            <person name="Tritt A."/>
            <person name="Tisserant E."/>
            <person name="Crous P.W."/>
            <person name="Henrissat B."/>
            <person name="Nehls U."/>
            <person name="Egli S."/>
            <person name="Spatafora J.W."/>
            <person name="Grigoriev I.V."/>
            <person name="Martin F.M."/>
        </authorList>
    </citation>
    <scope>NUCLEOTIDE SEQUENCE [LARGE SCALE GENOMIC DNA]</scope>
    <source>
        <strain evidence="2 3">CBS 459.81</strain>
    </source>
</reference>
<name>A0A8E2DZ51_9PEZI</name>
<evidence type="ECO:0000313" key="3">
    <source>
        <dbReference type="Proteomes" id="UP000250266"/>
    </source>
</evidence>
<evidence type="ECO:0000313" key="2">
    <source>
        <dbReference type="EMBL" id="OCK74265.1"/>
    </source>
</evidence>
<dbReference type="CDD" id="cd01709">
    <property type="entry name" value="RT_like_1"/>
    <property type="match status" value="1"/>
</dbReference>
<proteinExistence type="predicted"/>
<protein>
    <recommendedName>
        <fullName evidence="4">Reverse transcriptase domain-containing protein</fullName>
    </recommendedName>
</protein>
<dbReference type="EMBL" id="KV745517">
    <property type="protein sequence ID" value="OCK74265.1"/>
    <property type="molecule type" value="Genomic_DNA"/>
</dbReference>
<dbReference type="PANTHER" id="PTHR37015:SF2">
    <property type="entry name" value="REVERSE TRANSCRIPTASE DOMAIN-CONTAINING PROTEIN"/>
    <property type="match status" value="1"/>
</dbReference>
<gene>
    <name evidence="2" type="ORF">K432DRAFT_339211</name>
</gene>
<feature type="region of interest" description="Disordered" evidence="1">
    <location>
        <begin position="441"/>
        <end position="470"/>
    </location>
</feature>
<evidence type="ECO:0008006" key="4">
    <source>
        <dbReference type="Google" id="ProtNLM"/>
    </source>
</evidence>
<keyword evidence="3" id="KW-1185">Reference proteome</keyword>
<organism evidence="2 3">
    <name type="scientific">Lepidopterella palustris CBS 459.81</name>
    <dbReference type="NCBI Taxonomy" id="1314670"/>
    <lineage>
        <taxon>Eukaryota</taxon>
        <taxon>Fungi</taxon>
        <taxon>Dikarya</taxon>
        <taxon>Ascomycota</taxon>
        <taxon>Pezizomycotina</taxon>
        <taxon>Dothideomycetes</taxon>
        <taxon>Pleosporomycetidae</taxon>
        <taxon>Mytilinidiales</taxon>
        <taxon>Argynnaceae</taxon>
        <taxon>Lepidopterella</taxon>
    </lineage>
</organism>
<dbReference type="AlphaFoldDB" id="A0A8E2DZ51"/>
<dbReference type="OrthoDB" id="74545at2759"/>
<accession>A0A8E2DZ51</accession>
<evidence type="ECO:0000256" key="1">
    <source>
        <dbReference type="SAM" id="MobiDB-lite"/>
    </source>
</evidence>
<dbReference type="Proteomes" id="UP000250266">
    <property type="component" value="Unassembled WGS sequence"/>
</dbReference>
<dbReference type="PANTHER" id="PTHR37015">
    <property type="entry name" value="REVERSE TRANSCRIPTASE DOMAIN-CONTAINING PROTEIN"/>
    <property type="match status" value="1"/>
</dbReference>
<sequence>MDPSSGSVFSQTLLSITNTKLEELSKKRATFDTQHSSLLAAVKREEDALDRLALLVEGVKSCFLAKTTPKTGRVISGSTNNAKLEIDLKNLDRFLGQARHDPSVSSKMLQDWEETLLRHLEVQSLKFQYATLYGRLVNEWLSSEKKTGDTANDDIEMSDTFEEVPSGKKLESRAAWERSVFEPYLVIEEALDEYLEHLFGEDDPELTGVCNATKSLRKSVEWFEATLAIPGQFNHTTLSWTIQGLLASDLLTDEKRSVLRDFIGKPVILSEIADVLNMRMAAPESWTWGGEVLVEQRRKLNGTYNIHLHEDLLQAMFLQFIGVKWSVFFKGAFRKFRRFGDAWKSLRKDVPKIDQKRRDYYLGAQQRKPTLQSKRRSLWRKSYFLSQLPDSEYQQVVVDEGDEEAEIEEDDGDYVPTRTMQTARKSTGGKAPRRSVKMVTGNMMGRDRPRAQDEDSETDDDADHDTESVKKPMEAKHGLLHLLSTEIAINTRIHGEITCFRSCFDQWNPLLPHTTILTVLKFFGISGKWLVFFKKFLEAPLKFIDEASAPPRIRRRGTPGSHALSDVFGEVVLFCLDFSINQNTDGALLYRMQDDFWFWSPDHAKCVKAWKTIIDFTNVMGVSLNKPRTGTVRIGRNNNVLKIDKSLPQGQIRWGFLYLDSHSGRFEIDQTMIDSHIEELRGQLQGKMKSIFTWIQAWNTYAATFFSTNFGKPANCFGRDHVDTMLATHERIHRTIFATIDDSGSSSVVEYLKKSLRQRFGVEDVPDGFLFFPVELGGLDLQSPFVGLLQIRDAVIENPSNLLDKFEEAEREAYRNAKLCFERGDTREYRYTLDDPDWEPETGKNTFMPFDEYIRYREDFNYGYHNQLTDIFDNLLRRPSQESIDASATVTNGLDALSKQHGLKGILPNWHDMEPYWKWVAQMYGPEMMERFGGFNVVDPGLLPIGMLSLFRGNRVNWQG</sequence>